<keyword evidence="2" id="KW-0489">Methyltransferase</keyword>
<sequence length="246" mass="27375">MASSLGRIWKKHLRPFVPFPKQKTLKLWFPPFHDRNVAHLINRHRIDLVLDVGANTGQYARRLRASGYKGRILSFEPLMEAWTQAAAQAAQDPLWDMAPPMALAAEGGTAALNVCRDTSLTSLQRPLDGAGPEGLAVERIETVECRSLDEAAAEALSKAERPFLKIDVQGFEKPVLAGAEETLARCVGIQIELSLDPLYEDEPDYLEILSDLESRGFHLAFTLPVQSKQKLGPMDQFDGLLFRREA</sequence>
<dbReference type="PANTHER" id="PTHR36973:SF4">
    <property type="entry name" value="NODULATION PROTEIN"/>
    <property type="match status" value="1"/>
</dbReference>
<keyword evidence="2" id="KW-0808">Transferase</keyword>
<gene>
    <name evidence="2" type="ORF">MUB46_13310</name>
</gene>
<comment type="caution">
    <text evidence="2">The sequence shown here is derived from an EMBL/GenBank/DDBJ whole genome shotgun (WGS) entry which is preliminary data.</text>
</comment>
<evidence type="ECO:0000313" key="2">
    <source>
        <dbReference type="EMBL" id="MCT8972839.1"/>
    </source>
</evidence>
<dbReference type="PANTHER" id="PTHR36973">
    <property type="entry name" value="SLL1456 PROTEIN-RELATED"/>
    <property type="match status" value="1"/>
</dbReference>
<evidence type="ECO:0000259" key="1">
    <source>
        <dbReference type="Pfam" id="PF05050"/>
    </source>
</evidence>
<dbReference type="NCBIfam" id="TIGR01444">
    <property type="entry name" value="fkbM_fam"/>
    <property type="match status" value="1"/>
</dbReference>
<dbReference type="Pfam" id="PF05050">
    <property type="entry name" value="Methyltransf_21"/>
    <property type="match status" value="1"/>
</dbReference>
<dbReference type="SUPFAM" id="SSF53335">
    <property type="entry name" value="S-adenosyl-L-methionine-dependent methyltransferases"/>
    <property type="match status" value="1"/>
</dbReference>
<protein>
    <submittedName>
        <fullName evidence="2">FkbM family methyltransferase</fullName>
    </submittedName>
</protein>
<dbReference type="Gene3D" id="3.40.50.150">
    <property type="entry name" value="Vaccinia Virus protein VP39"/>
    <property type="match status" value="1"/>
</dbReference>
<accession>A0AAW5R126</accession>
<feature type="domain" description="Methyltransferase FkbM" evidence="1">
    <location>
        <begin position="51"/>
        <end position="218"/>
    </location>
</feature>
<dbReference type="AlphaFoldDB" id="A0AAW5R126"/>
<dbReference type="GO" id="GO:0008171">
    <property type="term" value="F:O-methyltransferase activity"/>
    <property type="evidence" value="ECO:0007669"/>
    <property type="project" value="TreeGrafter"/>
</dbReference>
<dbReference type="RefSeq" id="WP_261616412.1">
    <property type="nucleotide sequence ID" value="NZ_JALIDZ010000005.1"/>
</dbReference>
<evidence type="ECO:0000313" key="3">
    <source>
        <dbReference type="Proteomes" id="UP001320898"/>
    </source>
</evidence>
<reference evidence="2 3" key="1">
    <citation type="submission" date="2022-04" db="EMBL/GenBank/DDBJ databases">
        <authorList>
            <person name="Ye Y.-Q."/>
            <person name="Du Z.-J."/>
        </authorList>
    </citation>
    <scope>NUCLEOTIDE SEQUENCE [LARGE SCALE GENOMIC DNA]</scope>
    <source>
        <strain evidence="2 3">A6E488</strain>
    </source>
</reference>
<organism evidence="2 3">
    <name type="scientific">Microbaculum marinisediminis</name>
    <dbReference type="NCBI Taxonomy" id="2931392"/>
    <lineage>
        <taxon>Bacteria</taxon>
        <taxon>Pseudomonadati</taxon>
        <taxon>Pseudomonadota</taxon>
        <taxon>Alphaproteobacteria</taxon>
        <taxon>Hyphomicrobiales</taxon>
        <taxon>Tepidamorphaceae</taxon>
        <taxon>Microbaculum</taxon>
    </lineage>
</organism>
<keyword evidence="3" id="KW-1185">Reference proteome</keyword>
<dbReference type="GO" id="GO:0032259">
    <property type="term" value="P:methylation"/>
    <property type="evidence" value="ECO:0007669"/>
    <property type="project" value="UniProtKB-KW"/>
</dbReference>
<dbReference type="EMBL" id="JALIDZ010000005">
    <property type="protein sequence ID" value="MCT8972839.1"/>
    <property type="molecule type" value="Genomic_DNA"/>
</dbReference>
<dbReference type="InterPro" id="IPR053188">
    <property type="entry name" value="FkbM_Methyltransferase"/>
</dbReference>
<dbReference type="Proteomes" id="UP001320898">
    <property type="component" value="Unassembled WGS sequence"/>
</dbReference>
<dbReference type="InterPro" id="IPR029063">
    <property type="entry name" value="SAM-dependent_MTases_sf"/>
</dbReference>
<proteinExistence type="predicted"/>
<dbReference type="InterPro" id="IPR006342">
    <property type="entry name" value="FkbM_mtfrase"/>
</dbReference>
<name>A0AAW5R126_9HYPH</name>